<protein>
    <submittedName>
        <fullName evidence="1">Uncharacterized protein</fullName>
    </submittedName>
</protein>
<evidence type="ECO:0000313" key="2">
    <source>
        <dbReference type="Proteomes" id="UP000479190"/>
    </source>
</evidence>
<sequence>PPKSGLLGGLPQIVDEHAGFITSGEKVNADLQIERSNQQKPSRLRATSDPFYNQVIAVYSWLLHHPGKRTTHHNKTLCRRRILTRFVRILYKPVVRHPVRTNNHNWIMTSTYVLESDKLYLNAGTALQRRYTKHLHNAKVVVMYFGDTLPEKVCGLPNKYSVISEGFVEKEKPSDQDETRPPCLY</sequence>
<organism evidence="1 2">
    <name type="scientific">Trichogramma brassicae</name>
    <dbReference type="NCBI Taxonomy" id="86971"/>
    <lineage>
        <taxon>Eukaryota</taxon>
        <taxon>Metazoa</taxon>
        <taxon>Ecdysozoa</taxon>
        <taxon>Arthropoda</taxon>
        <taxon>Hexapoda</taxon>
        <taxon>Insecta</taxon>
        <taxon>Pterygota</taxon>
        <taxon>Neoptera</taxon>
        <taxon>Endopterygota</taxon>
        <taxon>Hymenoptera</taxon>
        <taxon>Apocrita</taxon>
        <taxon>Proctotrupomorpha</taxon>
        <taxon>Chalcidoidea</taxon>
        <taxon>Trichogrammatidae</taxon>
        <taxon>Trichogramma</taxon>
    </lineage>
</organism>
<name>A0A6H5I374_9HYME</name>
<reference evidence="1 2" key="1">
    <citation type="submission" date="2020-02" db="EMBL/GenBank/DDBJ databases">
        <authorList>
            <person name="Ferguson B K."/>
        </authorList>
    </citation>
    <scope>NUCLEOTIDE SEQUENCE [LARGE SCALE GENOMIC DNA]</scope>
</reference>
<gene>
    <name evidence="1" type="ORF">TBRA_LOCUS1509</name>
</gene>
<dbReference type="EMBL" id="CADCXV010000322">
    <property type="protein sequence ID" value="CAB0029473.1"/>
    <property type="molecule type" value="Genomic_DNA"/>
</dbReference>
<accession>A0A6H5I374</accession>
<feature type="non-terminal residue" evidence="1">
    <location>
        <position position="1"/>
    </location>
</feature>
<dbReference type="AlphaFoldDB" id="A0A6H5I374"/>
<keyword evidence="2" id="KW-1185">Reference proteome</keyword>
<evidence type="ECO:0000313" key="1">
    <source>
        <dbReference type="EMBL" id="CAB0029473.1"/>
    </source>
</evidence>
<proteinExistence type="predicted"/>
<dbReference type="Proteomes" id="UP000479190">
    <property type="component" value="Unassembled WGS sequence"/>
</dbReference>